<feature type="transmembrane region" description="Helical" evidence="8">
    <location>
        <begin position="1831"/>
        <end position="1855"/>
    </location>
</feature>
<feature type="transmembrane region" description="Helical" evidence="8">
    <location>
        <begin position="1395"/>
        <end position="1421"/>
    </location>
</feature>
<feature type="transmembrane region" description="Helical" evidence="8">
    <location>
        <begin position="2015"/>
        <end position="2039"/>
    </location>
</feature>
<feature type="region of interest" description="Disordered" evidence="7">
    <location>
        <begin position="825"/>
        <end position="888"/>
    </location>
</feature>
<keyword evidence="10" id="KW-1185">Reference proteome</keyword>
<feature type="transmembrane region" description="Helical" evidence="8">
    <location>
        <begin position="1867"/>
        <end position="1886"/>
    </location>
</feature>
<protein>
    <submittedName>
        <fullName evidence="9">Tetratricopeptide repeat protein</fullName>
    </submittedName>
</protein>
<feature type="region of interest" description="Disordered" evidence="7">
    <location>
        <begin position="1618"/>
        <end position="1643"/>
    </location>
</feature>
<evidence type="ECO:0000313" key="9">
    <source>
        <dbReference type="EMBL" id="KAJ6246836.1"/>
    </source>
</evidence>
<feature type="transmembrane region" description="Helical" evidence="8">
    <location>
        <begin position="1797"/>
        <end position="1819"/>
    </location>
</feature>
<dbReference type="InterPro" id="IPR011990">
    <property type="entry name" value="TPR-like_helical_dom_sf"/>
</dbReference>
<feature type="repeat" description="TPR" evidence="6">
    <location>
        <begin position="654"/>
        <end position="687"/>
    </location>
</feature>
<feature type="transmembrane region" description="Helical" evidence="8">
    <location>
        <begin position="1519"/>
        <end position="1539"/>
    </location>
</feature>
<feature type="compositionally biased region" description="Gly residues" evidence="7">
    <location>
        <begin position="2202"/>
        <end position="2226"/>
    </location>
</feature>
<feature type="transmembrane region" description="Helical" evidence="8">
    <location>
        <begin position="1697"/>
        <end position="1718"/>
    </location>
</feature>
<feature type="transmembrane region" description="Helical" evidence="8">
    <location>
        <begin position="1898"/>
        <end position="1920"/>
    </location>
</feature>
<dbReference type="PANTHER" id="PTHR34660">
    <property type="entry name" value="MYB-LIKE PROTEIN X"/>
    <property type="match status" value="1"/>
</dbReference>
<evidence type="ECO:0000256" key="8">
    <source>
        <dbReference type="SAM" id="Phobius"/>
    </source>
</evidence>
<organism evidence="9 10">
    <name type="scientific">Anaeramoeba flamelloides</name>
    <dbReference type="NCBI Taxonomy" id="1746091"/>
    <lineage>
        <taxon>Eukaryota</taxon>
        <taxon>Metamonada</taxon>
        <taxon>Anaeramoebidae</taxon>
        <taxon>Anaeramoeba</taxon>
    </lineage>
</organism>
<feature type="compositionally biased region" description="Basic and acidic residues" evidence="7">
    <location>
        <begin position="1081"/>
        <end position="1098"/>
    </location>
</feature>
<name>A0ABQ8YQH7_9EUKA</name>
<feature type="repeat" description="TPR" evidence="6">
    <location>
        <begin position="620"/>
        <end position="653"/>
    </location>
</feature>
<feature type="compositionally biased region" description="Basic residues" evidence="7">
    <location>
        <begin position="857"/>
        <end position="878"/>
    </location>
</feature>
<dbReference type="InterPro" id="IPR019734">
    <property type="entry name" value="TPR_rpt"/>
</dbReference>
<reference evidence="9" key="1">
    <citation type="submission" date="2022-08" db="EMBL/GenBank/DDBJ databases">
        <title>Novel sulfate-reducing endosymbionts in the free-living metamonad Anaeramoeba.</title>
        <authorList>
            <person name="Jerlstrom-Hultqvist J."/>
            <person name="Cepicka I."/>
            <person name="Gallot-Lavallee L."/>
            <person name="Salas-Leiva D."/>
            <person name="Curtis B.A."/>
            <person name="Zahonova K."/>
            <person name="Pipaliya S."/>
            <person name="Dacks J."/>
            <person name="Roger A.J."/>
        </authorList>
    </citation>
    <scope>NUCLEOTIDE SEQUENCE</scope>
    <source>
        <strain evidence="9">Schooner1</strain>
    </source>
</reference>
<gene>
    <name evidence="9" type="ORF">M0813_02089</name>
</gene>
<dbReference type="SMART" id="SM00028">
    <property type="entry name" value="TPR"/>
    <property type="match status" value="8"/>
</dbReference>
<feature type="transmembrane region" description="Helical" evidence="8">
    <location>
        <begin position="1952"/>
        <end position="1972"/>
    </location>
</feature>
<feature type="region of interest" description="Disordered" evidence="7">
    <location>
        <begin position="1072"/>
        <end position="1098"/>
    </location>
</feature>
<feature type="transmembrane region" description="Helical" evidence="8">
    <location>
        <begin position="1730"/>
        <end position="1751"/>
    </location>
</feature>
<dbReference type="InterPro" id="IPR018629">
    <property type="entry name" value="XK-rel"/>
</dbReference>
<evidence type="ECO:0000256" key="5">
    <source>
        <dbReference type="ARBA" id="ARBA00023136"/>
    </source>
</evidence>
<feature type="region of interest" description="Disordered" evidence="7">
    <location>
        <begin position="1321"/>
        <end position="1340"/>
    </location>
</feature>
<keyword evidence="3 8" id="KW-0812">Transmembrane</keyword>
<feature type="region of interest" description="Disordered" evidence="7">
    <location>
        <begin position="417"/>
        <end position="443"/>
    </location>
</feature>
<feature type="compositionally biased region" description="Basic and acidic residues" evidence="7">
    <location>
        <begin position="831"/>
        <end position="842"/>
    </location>
</feature>
<dbReference type="EMBL" id="JAOAOG010000131">
    <property type="protein sequence ID" value="KAJ6246836.1"/>
    <property type="molecule type" value="Genomic_DNA"/>
</dbReference>
<evidence type="ECO:0000256" key="1">
    <source>
        <dbReference type="ARBA" id="ARBA00004141"/>
    </source>
</evidence>
<dbReference type="Gene3D" id="1.25.40.10">
    <property type="entry name" value="Tetratricopeptide repeat domain"/>
    <property type="match status" value="2"/>
</dbReference>
<feature type="transmembrane region" description="Helical" evidence="8">
    <location>
        <begin position="1427"/>
        <end position="1446"/>
    </location>
</feature>
<comment type="subcellular location">
    <subcellularLocation>
        <location evidence="1">Membrane</location>
        <topology evidence="1">Multi-pass membrane protein</topology>
    </subcellularLocation>
</comment>
<feature type="compositionally biased region" description="Acidic residues" evidence="7">
    <location>
        <begin position="843"/>
        <end position="852"/>
    </location>
</feature>
<keyword evidence="6" id="KW-0802">TPR repeat</keyword>
<keyword evidence="4 8" id="KW-1133">Transmembrane helix</keyword>
<feature type="transmembrane region" description="Helical" evidence="8">
    <location>
        <begin position="1551"/>
        <end position="1575"/>
    </location>
</feature>
<feature type="transmembrane region" description="Helical" evidence="8">
    <location>
        <begin position="2045"/>
        <end position="2075"/>
    </location>
</feature>
<dbReference type="Pfam" id="PF09815">
    <property type="entry name" value="XK-related"/>
    <property type="match status" value="1"/>
</dbReference>
<dbReference type="SUPFAM" id="SSF52047">
    <property type="entry name" value="RNI-like"/>
    <property type="match status" value="1"/>
</dbReference>
<feature type="compositionally biased region" description="Basic residues" evidence="7">
    <location>
        <begin position="422"/>
        <end position="437"/>
    </location>
</feature>
<dbReference type="PROSITE" id="PS50005">
    <property type="entry name" value="TPR"/>
    <property type="match status" value="4"/>
</dbReference>
<evidence type="ECO:0000256" key="2">
    <source>
        <dbReference type="ARBA" id="ARBA00008789"/>
    </source>
</evidence>
<dbReference type="InterPro" id="IPR032675">
    <property type="entry name" value="LRR_dom_sf"/>
</dbReference>
<dbReference type="SUPFAM" id="SSF48452">
    <property type="entry name" value="TPR-like"/>
    <property type="match status" value="2"/>
</dbReference>
<feature type="transmembrane region" description="Helical" evidence="8">
    <location>
        <begin position="1458"/>
        <end position="1476"/>
    </location>
</feature>
<sequence>MKNIIYFFALDSYPYIFENNNENEKAQSNKKQKNKKNNTKTSIEDSLQLLKKILKKNEGKINSVIILFTRTDHFGETLKNYPIVDIFPDYNGTNETKEVLDYFEYKFNKVIMENNIKAIFYHLDQTNLDEYLNLWKIIEKKYFHKKSKEKNTTINKSLINIGTMKGNKKKYFGESWIEHLILNNYNNWFLINKKQEMFEKNFTIIYKALRQDISLQKLDLSNCNLNATLLQQLFKGLSTRNTNLNNLNLSHNRFEQDSWTLICEFLLYDRSLKKLSLANTNLNEITSIELSKIIKKNNSLISLNIQYNKITKKGVVEIFKSLEFNKTLKNICMDGIKFNKLNINEIKKLLKYNLAINNKYQFNDKRQFFEAKFKNNKLMEIFTYKLLIKDETYQKTFLSMKDLMLFDSNQFNYLNNNEKNKKEKNKNKKKKNKKNGVKNKNTNEKNKENLGIIKCGGLTLDLEKKKIITNKNYYLYKTMCKMLLYNDYPETGFISLILGWSYFRLNNPVKAFFYFEKSIFLNNVTINSFAIKYRKKNNKKLLQTKIDSKDTYIYQLNKGKFFLLKKNYYEALNYFNKSIKLNPHNVEAIIGKSKCLMKFKNLKKALRNIDFAIILDKNNIEAINLKARMYTKIERYQESLLLYEKVLAINENHIGSIYGIGNIFYHLNKFQLAVKEFERALAFKPNFVKCQRKKILALVEREKKDNKVFENQENKENLIRSLQYQLIGLCKLKNWLKIKKICKKILKIHSSNWFAILFLILSYQLINRITKKRKIVLWKKNFLKLINNENLIRINHNEIILFFKYYPIIDELIFICNELEEESLEGESDEEKSSDQENKEYGDENENGNEEGDEKKKNNKKKNNKKKNNKKKNSKKGKNKNDKNRKENFNVNDLQVRIKFLKLILSKIKNYNQNSLKKIKEKKKKLIIQMIEKNIAIIYYYLKKYAKSLNYFQKNFNDNLMWIIKCNLKINSNIKKNDQSLVNYLNYLRFFLINNPNDIDCLQLYIKIYEIKLNYKLCFLFNEIILEINPNFVWSRMKKNKLIKLLNIKFDNSERDYKPLNKIILLESGTENDLDDDSDSDSVHLSDDENKGGKREEKKIEGVKEDFKNIYKNLDVNSNMNRKELNNLLIKYKKNIKNENNCDPYLFLIFGVIYRQLDNLTKSNFILKKLKKNLINLVNSKKPNLNYEKIFLLCYKEIGINYFFKKKYQKAILYFNKSLELESNHKDFSNYYYRAFCFKKMKNYKHSIIDFKTCNLIKPNDYTVLYQICKYYFLQNKLNKGLKYYNKLISLNSQFNKINKLKIFINNQLNLNSPNKNLIIKKNDRDNNKRDIKNDDENNDHDLVNVNDHDFNADKTELNEQNLIKMREWKNKAYKLDKKSNQPNDEIVKQNNFQLLLLLIKFVMNIVDITTDIILIVSYILNKENNFAILSGVILFFSTLIISYVSSSKREIGSKWKYFLIGIFQLTITTEVYNFFKTNNKMKLESLEKIQDFSLYESILESLPQSLLQSYILLNNLDLANRNTIIVSLVISILFSLLAQIQSSIQASMSILLKILIVLDRIFIICIRYSFLIIITVCFQQYSFIIFGVGILIRFLWKLIDKIVKNKKDEKKYMENGNEFENDIGNENENENENENKNENENDHKNKIIDDYNLNKLDKTNIKDQIGTYLIKSVQEFFIGTVSTDLDLFNKDKTHNFYFLISLFECVICAPIALLFQSKHIDFLYNNSKLFLLIIIVLNLCYIFITVILNIHLEREKKLLFVDPTIKYEKKKFKIQKKKEINLFLDKIEGLDEDIHFSLIWSLVLLALLPTLILSNVFITNSLTDIKLSNLQIFFIFSPIWIAFVIYIVFLLFQLLTNFYLKIIVRFFKHLLIVAIVALPILLLHLKLLNVIKTTYTVSLLGFLIYLFIAILTLLTIILFRERVNLLPDLDSETENTLSINNDYFIALHSQLTALFFFLSVILFLIFLSLSLDKVIQFNWATIFTPLFIFNVIHLIFTFMPLCCLYKNSKQRRGIFYIHLFIFICFIIPLSVFEILLALTLTKTYIIKFSIILIPIYVLFSVMFLLGLFFVTVFLSEYQKRSDKKMVFLDTLKHRKNQFLLEEQQKNEKREKMKKISRTKTEDINDLQNNVLKQISNSSSHSNESHDSDSQSDELALKKIKLNFSNDNSSNSDTNPNSDLDSDSNSDSNSTTKEPENSDSGSGSGSGSGSSSGSGSGSSSGSGSGSGSTTKK</sequence>
<feature type="region of interest" description="Disordered" evidence="7">
    <location>
        <begin position="2164"/>
        <end position="2232"/>
    </location>
</feature>
<dbReference type="Gene3D" id="3.80.10.10">
    <property type="entry name" value="Ribonuclease Inhibitor"/>
    <property type="match status" value="1"/>
</dbReference>
<evidence type="ECO:0000313" key="10">
    <source>
        <dbReference type="Proteomes" id="UP001150062"/>
    </source>
</evidence>
<dbReference type="Proteomes" id="UP001150062">
    <property type="component" value="Unassembled WGS sequence"/>
</dbReference>
<dbReference type="PANTHER" id="PTHR34660:SF3">
    <property type="entry name" value="RRM DOMAIN-CONTAINING PROTEIN"/>
    <property type="match status" value="1"/>
</dbReference>
<comment type="similarity">
    <text evidence="2">Belongs to the XK family.</text>
</comment>
<feature type="compositionally biased region" description="Basic and acidic residues" evidence="7">
    <location>
        <begin position="879"/>
        <end position="888"/>
    </location>
</feature>
<evidence type="ECO:0000256" key="7">
    <source>
        <dbReference type="SAM" id="MobiDB-lite"/>
    </source>
</evidence>
<proteinExistence type="inferred from homology"/>
<evidence type="ECO:0000256" key="4">
    <source>
        <dbReference type="ARBA" id="ARBA00022989"/>
    </source>
</evidence>
<accession>A0ABQ8YQH7</accession>
<keyword evidence="5 8" id="KW-0472">Membrane</keyword>
<dbReference type="SMART" id="SM00368">
    <property type="entry name" value="LRR_RI"/>
    <property type="match status" value="4"/>
</dbReference>
<feature type="transmembrane region" description="Helical" evidence="8">
    <location>
        <begin position="1978"/>
        <end position="2003"/>
    </location>
</feature>
<evidence type="ECO:0000256" key="3">
    <source>
        <dbReference type="ARBA" id="ARBA00022692"/>
    </source>
</evidence>
<feature type="compositionally biased region" description="Low complexity" evidence="7">
    <location>
        <begin position="2164"/>
        <end position="2190"/>
    </location>
</feature>
<feature type="compositionally biased region" description="Acidic residues" evidence="7">
    <location>
        <begin position="1618"/>
        <end position="1633"/>
    </location>
</feature>
<evidence type="ECO:0000256" key="6">
    <source>
        <dbReference type="PROSITE-ProRule" id="PRU00339"/>
    </source>
</evidence>
<feature type="transmembrane region" description="Helical" evidence="8">
    <location>
        <begin position="1581"/>
        <end position="1600"/>
    </location>
</feature>
<feature type="repeat" description="TPR" evidence="6">
    <location>
        <begin position="1192"/>
        <end position="1225"/>
    </location>
</feature>
<feature type="compositionally biased region" description="Basic and acidic residues" evidence="7">
    <location>
        <begin position="1634"/>
        <end position="1643"/>
    </location>
</feature>
<comment type="caution">
    <text evidence="9">The sequence shown here is derived from an EMBL/GenBank/DDBJ whole genome shotgun (WGS) entry which is preliminary data.</text>
</comment>
<dbReference type="Pfam" id="PF13181">
    <property type="entry name" value="TPR_8"/>
    <property type="match status" value="1"/>
</dbReference>
<feature type="repeat" description="TPR" evidence="6">
    <location>
        <begin position="552"/>
        <end position="585"/>
    </location>
</feature>